<dbReference type="EMBL" id="BOOY01000003">
    <property type="protein sequence ID" value="GIJ01338.1"/>
    <property type="molecule type" value="Genomic_DNA"/>
</dbReference>
<gene>
    <name evidence="3" type="ORF">Sya03_06900</name>
</gene>
<dbReference type="AlphaFoldDB" id="A0A8J3Y433"/>
<sequence length="171" mass="18171">MTEFYRDPEVTVTTEAIRVGGRAIPLGLLGRVWHRRGSRSWGALAGRGAIGMTMLLPLVLAALGIAVGVSIDASANTTVLLVGGGILLGLATGPVADLLFERLDRSYTRGSRRLEIWADVRGTPMCLVETDDRLRFGQIYRALQRALDAGAPAGPRAAAPARSKASPRAPR</sequence>
<accession>A0A8J3Y433</accession>
<keyword evidence="4" id="KW-1185">Reference proteome</keyword>
<dbReference type="InterPro" id="IPR045629">
    <property type="entry name" value="DUF6232"/>
</dbReference>
<feature type="transmembrane region" description="Helical" evidence="2">
    <location>
        <begin position="44"/>
        <end position="67"/>
    </location>
</feature>
<feature type="region of interest" description="Disordered" evidence="1">
    <location>
        <begin position="151"/>
        <end position="171"/>
    </location>
</feature>
<dbReference type="RefSeq" id="WP_203936659.1">
    <property type="nucleotide sequence ID" value="NZ_BAAAGJ010000005.1"/>
</dbReference>
<dbReference type="Pfam" id="PF19744">
    <property type="entry name" value="DUF6232"/>
    <property type="match status" value="1"/>
</dbReference>
<feature type="transmembrane region" description="Helical" evidence="2">
    <location>
        <begin position="79"/>
        <end position="100"/>
    </location>
</feature>
<keyword evidence="2" id="KW-0812">Transmembrane</keyword>
<name>A0A8J3Y433_9ACTN</name>
<organism evidence="3 4">
    <name type="scientific">Spirilliplanes yamanashiensis</name>
    <dbReference type="NCBI Taxonomy" id="42233"/>
    <lineage>
        <taxon>Bacteria</taxon>
        <taxon>Bacillati</taxon>
        <taxon>Actinomycetota</taxon>
        <taxon>Actinomycetes</taxon>
        <taxon>Micromonosporales</taxon>
        <taxon>Micromonosporaceae</taxon>
        <taxon>Spirilliplanes</taxon>
    </lineage>
</organism>
<protein>
    <recommendedName>
        <fullName evidence="5">Transmembrane protein</fullName>
    </recommendedName>
</protein>
<reference evidence="3" key="1">
    <citation type="submission" date="2021-01" db="EMBL/GenBank/DDBJ databases">
        <title>Whole genome shotgun sequence of Spirilliplanes yamanashiensis NBRC 15828.</title>
        <authorList>
            <person name="Komaki H."/>
            <person name="Tamura T."/>
        </authorList>
    </citation>
    <scope>NUCLEOTIDE SEQUENCE</scope>
    <source>
        <strain evidence="3">NBRC 15828</strain>
    </source>
</reference>
<evidence type="ECO:0000313" key="4">
    <source>
        <dbReference type="Proteomes" id="UP000652013"/>
    </source>
</evidence>
<evidence type="ECO:0008006" key="5">
    <source>
        <dbReference type="Google" id="ProtNLM"/>
    </source>
</evidence>
<comment type="caution">
    <text evidence="3">The sequence shown here is derived from an EMBL/GenBank/DDBJ whole genome shotgun (WGS) entry which is preliminary data.</text>
</comment>
<evidence type="ECO:0000256" key="2">
    <source>
        <dbReference type="SAM" id="Phobius"/>
    </source>
</evidence>
<dbReference type="Proteomes" id="UP000652013">
    <property type="component" value="Unassembled WGS sequence"/>
</dbReference>
<keyword evidence="2" id="KW-1133">Transmembrane helix</keyword>
<evidence type="ECO:0000256" key="1">
    <source>
        <dbReference type="SAM" id="MobiDB-lite"/>
    </source>
</evidence>
<keyword evidence="2" id="KW-0472">Membrane</keyword>
<evidence type="ECO:0000313" key="3">
    <source>
        <dbReference type="EMBL" id="GIJ01338.1"/>
    </source>
</evidence>
<proteinExistence type="predicted"/>